<evidence type="ECO:0000256" key="6">
    <source>
        <dbReference type="RuleBase" id="RU363076"/>
    </source>
</evidence>
<sequence>MTRPDTLAPDTPAGGRSRRSVAMALGFGLVAFVILLGLGTWQVQRLHWKEDLLHTIDERMHAPAVPLPEAEARFAATGDVDYMPVTVRGTFLHEDERHFFSTWEGASGFDVYTPLRLDDGRYLLVNRGFVPYELKDAAKRPAGQVTGEVTVTGLARNPLTQKPSRMIPDNDPAKNIFYWKDRDAMAATAGLPAGYRLVPFLLDANNAPNPDGLPVGGVTLIDLPNNHLQYAVTWYGLAAALVGVLLVWLRRPARTQGNGKRG</sequence>
<comment type="similarity">
    <text evidence="2 6">Belongs to the SURF1 family.</text>
</comment>
<dbReference type="InterPro" id="IPR002994">
    <property type="entry name" value="Surf1/Shy1"/>
</dbReference>
<protein>
    <recommendedName>
        <fullName evidence="6">SURF1-like protein</fullName>
    </recommendedName>
</protein>
<organism evidence="7 8">
    <name type="scientific">Aquamicrobium soli</name>
    <dbReference type="NCBI Taxonomy" id="1811518"/>
    <lineage>
        <taxon>Bacteria</taxon>
        <taxon>Pseudomonadati</taxon>
        <taxon>Pseudomonadota</taxon>
        <taxon>Alphaproteobacteria</taxon>
        <taxon>Hyphomicrobiales</taxon>
        <taxon>Phyllobacteriaceae</taxon>
        <taxon>Aquamicrobium</taxon>
    </lineage>
</organism>
<dbReference type="Pfam" id="PF02104">
    <property type="entry name" value="SURF1"/>
    <property type="match status" value="1"/>
</dbReference>
<feature type="transmembrane region" description="Helical" evidence="6">
    <location>
        <begin position="228"/>
        <end position="249"/>
    </location>
</feature>
<evidence type="ECO:0000313" key="8">
    <source>
        <dbReference type="Proteomes" id="UP001595583"/>
    </source>
</evidence>
<comment type="subcellular location">
    <subcellularLocation>
        <location evidence="6">Cell membrane</location>
        <topology evidence="6">Multi-pass membrane protein</topology>
    </subcellularLocation>
    <subcellularLocation>
        <location evidence="1">Membrane</location>
    </subcellularLocation>
</comment>
<evidence type="ECO:0000256" key="4">
    <source>
        <dbReference type="ARBA" id="ARBA00022989"/>
    </source>
</evidence>
<feature type="transmembrane region" description="Helical" evidence="6">
    <location>
        <begin position="21"/>
        <end position="41"/>
    </location>
</feature>
<dbReference type="PANTHER" id="PTHR23427">
    <property type="entry name" value="SURFEIT LOCUS PROTEIN"/>
    <property type="match status" value="1"/>
</dbReference>
<keyword evidence="4 6" id="KW-1133">Transmembrane helix</keyword>
<evidence type="ECO:0000256" key="3">
    <source>
        <dbReference type="ARBA" id="ARBA00022692"/>
    </source>
</evidence>
<accession>A0ABV7KIS8</accession>
<dbReference type="RefSeq" id="WP_378224157.1">
    <property type="nucleotide sequence ID" value="NZ_JBHRTK010000028.1"/>
</dbReference>
<dbReference type="Proteomes" id="UP001595583">
    <property type="component" value="Unassembled WGS sequence"/>
</dbReference>
<proteinExistence type="inferred from homology"/>
<keyword evidence="8" id="KW-1185">Reference proteome</keyword>
<dbReference type="EMBL" id="JBHRTK010000028">
    <property type="protein sequence ID" value="MFC3208613.1"/>
    <property type="molecule type" value="Genomic_DNA"/>
</dbReference>
<reference evidence="8" key="1">
    <citation type="journal article" date="2019" name="Int. J. Syst. Evol. Microbiol.">
        <title>The Global Catalogue of Microorganisms (GCM) 10K type strain sequencing project: providing services to taxonomists for standard genome sequencing and annotation.</title>
        <authorList>
            <consortium name="The Broad Institute Genomics Platform"/>
            <consortium name="The Broad Institute Genome Sequencing Center for Infectious Disease"/>
            <person name="Wu L."/>
            <person name="Ma J."/>
        </authorList>
    </citation>
    <scope>NUCLEOTIDE SEQUENCE [LARGE SCALE GENOMIC DNA]</scope>
    <source>
        <strain evidence="8">KCTC 52165</strain>
    </source>
</reference>
<dbReference type="PROSITE" id="PS50895">
    <property type="entry name" value="SURF1"/>
    <property type="match status" value="1"/>
</dbReference>
<keyword evidence="5 6" id="KW-0472">Membrane</keyword>
<dbReference type="CDD" id="cd06662">
    <property type="entry name" value="SURF1"/>
    <property type="match status" value="1"/>
</dbReference>
<evidence type="ECO:0000313" key="7">
    <source>
        <dbReference type="EMBL" id="MFC3208613.1"/>
    </source>
</evidence>
<evidence type="ECO:0000256" key="5">
    <source>
        <dbReference type="ARBA" id="ARBA00023136"/>
    </source>
</evidence>
<keyword evidence="6" id="KW-1003">Cell membrane</keyword>
<gene>
    <name evidence="7" type="ORF">ACFOHJ_20545</name>
</gene>
<keyword evidence="3 6" id="KW-0812">Transmembrane</keyword>
<name>A0ABV7KIS8_9HYPH</name>
<evidence type="ECO:0000256" key="1">
    <source>
        <dbReference type="ARBA" id="ARBA00004370"/>
    </source>
</evidence>
<dbReference type="InterPro" id="IPR045214">
    <property type="entry name" value="Surf1/Surf4"/>
</dbReference>
<dbReference type="PANTHER" id="PTHR23427:SF2">
    <property type="entry name" value="SURFEIT LOCUS PROTEIN 1"/>
    <property type="match status" value="1"/>
</dbReference>
<evidence type="ECO:0000256" key="2">
    <source>
        <dbReference type="ARBA" id="ARBA00007165"/>
    </source>
</evidence>
<comment type="caution">
    <text evidence="7">The sequence shown here is derived from an EMBL/GenBank/DDBJ whole genome shotgun (WGS) entry which is preliminary data.</text>
</comment>